<evidence type="ECO:0000313" key="1">
    <source>
        <dbReference type="EMBL" id="GAA0393139.1"/>
    </source>
</evidence>
<evidence type="ECO:0000313" key="2">
    <source>
        <dbReference type="Proteomes" id="UP001500879"/>
    </source>
</evidence>
<sequence>MTGTEEPRRQLSDVAAFSVHGLPEDERRKALRERTPEELERAGLEIRKALTSEKWWDGRGGGD</sequence>
<reference evidence="1 2" key="1">
    <citation type="journal article" date="2019" name="Int. J. Syst. Evol. Microbiol.">
        <title>The Global Catalogue of Microorganisms (GCM) 10K type strain sequencing project: providing services to taxonomists for standard genome sequencing and annotation.</title>
        <authorList>
            <consortium name="The Broad Institute Genomics Platform"/>
            <consortium name="The Broad Institute Genome Sequencing Center for Infectious Disease"/>
            <person name="Wu L."/>
            <person name="Ma J."/>
        </authorList>
    </citation>
    <scope>NUCLEOTIDE SEQUENCE [LARGE SCALE GENOMIC DNA]</scope>
    <source>
        <strain evidence="1 2">JCM 4788</strain>
    </source>
</reference>
<name>A0ABN0YER2_9ACTN</name>
<dbReference type="EMBL" id="BAAABX010000010">
    <property type="protein sequence ID" value="GAA0393139.1"/>
    <property type="molecule type" value="Genomic_DNA"/>
</dbReference>
<comment type="caution">
    <text evidence="1">The sequence shown here is derived from an EMBL/GenBank/DDBJ whole genome shotgun (WGS) entry which is preliminary data.</text>
</comment>
<accession>A0ABN0YER2</accession>
<dbReference type="RefSeq" id="WP_344020710.1">
    <property type="nucleotide sequence ID" value="NZ_BAAABX010000010.1"/>
</dbReference>
<protein>
    <submittedName>
        <fullName evidence="1">Uncharacterized protein</fullName>
    </submittedName>
</protein>
<organism evidence="1 2">
    <name type="scientific">Streptomyces luteireticuli</name>
    <dbReference type="NCBI Taxonomy" id="173858"/>
    <lineage>
        <taxon>Bacteria</taxon>
        <taxon>Bacillati</taxon>
        <taxon>Actinomycetota</taxon>
        <taxon>Actinomycetes</taxon>
        <taxon>Kitasatosporales</taxon>
        <taxon>Streptomycetaceae</taxon>
        <taxon>Streptomyces</taxon>
    </lineage>
</organism>
<dbReference type="Proteomes" id="UP001500879">
    <property type="component" value="Unassembled WGS sequence"/>
</dbReference>
<gene>
    <name evidence="1" type="ORF">GCM10010357_12420</name>
</gene>
<proteinExistence type="predicted"/>
<keyword evidence="2" id="KW-1185">Reference proteome</keyword>